<sequence>MAINQAMGVLCNLDVNHDVLDSGIHCLLKHVWEHQHLKEQRKEEKVWFALEYQLLALKLKNVKASFFPSKSSQTTLIRNHRSSWLSIKLRVSFCNLDVNHDGLDSRIHCLLKHVWKHPHLTKEQRKGEKRLVAPEYQLLALKLK</sequence>
<gene>
    <name evidence="1" type="ORF">CEXT_123891</name>
</gene>
<evidence type="ECO:0000313" key="1">
    <source>
        <dbReference type="EMBL" id="GIX66990.1"/>
    </source>
</evidence>
<name>A0AAV4M577_CAEEX</name>
<dbReference type="Proteomes" id="UP001054945">
    <property type="component" value="Unassembled WGS sequence"/>
</dbReference>
<accession>A0AAV4M577</accession>
<evidence type="ECO:0000313" key="2">
    <source>
        <dbReference type="Proteomes" id="UP001054945"/>
    </source>
</evidence>
<protein>
    <submittedName>
        <fullName evidence="1">Uncharacterized protein</fullName>
    </submittedName>
</protein>
<proteinExistence type="predicted"/>
<organism evidence="1 2">
    <name type="scientific">Caerostris extrusa</name>
    <name type="common">Bark spider</name>
    <name type="synonym">Caerostris bankana</name>
    <dbReference type="NCBI Taxonomy" id="172846"/>
    <lineage>
        <taxon>Eukaryota</taxon>
        <taxon>Metazoa</taxon>
        <taxon>Ecdysozoa</taxon>
        <taxon>Arthropoda</taxon>
        <taxon>Chelicerata</taxon>
        <taxon>Arachnida</taxon>
        <taxon>Araneae</taxon>
        <taxon>Araneomorphae</taxon>
        <taxon>Entelegynae</taxon>
        <taxon>Araneoidea</taxon>
        <taxon>Araneidae</taxon>
        <taxon>Caerostris</taxon>
    </lineage>
</organism>
<dbReference type="AlphaFoldDB" id="A0AAV4M577"/>
<reference evidence="1 2" key="1">
    <citation type="submission" date="2021-06" db="EMBL/GenBank/DDBJ databases">
        <title>Caerostris extrusa draft genome.</title>
        <authorList>
            <person name="Kono N."/>
            <person name="Arakawa K."/>
        </authorList>
    </citation>
    <scope>NUCLEOTIDE SEQUENCE [LARGE SCALE GENOMIC DNA]</scope>
</reference>
<dbReference type="EMBL" id="BPLR01019362">
    <property type="protein sequence ID" value="GIX66990.1"/>
    <property type="molecule type" value="Genomic_DNA"/>
</dbReference>
<keyword evidence="2" id="KW-1185">Reference proteome</keyword>
<comment type="caution">
    <text evidence="1">The sequence shown here is derived from an EMBL/GenBank/DDBJ whole genome shotgun (WGS) entry which is preliminary data.</text>
</comment>